<feature type="signal peptide" evidence="2">
    <location>
        <begin position="1"/>
        <end position="23"/>
    </location>
</feature>
<gene>
    <name evidence="3" type="ORF">MNEG_4459</name>
</gene>
<keyword evidence="2" id="KW-0732">Signal</keyword>
<dbReference type="AlphaFoldDB" id="A0A0D2MST7"/>
<protein>
    <submittedName>
        <fullName evidence="3">Uncharacterized protein</fullName>
    </submittedName>
</protein>
<evidence type="ECO:0000313" key="3">
    <source>
        <dbReference type="EMBL" id="KIZ03497.1"/>
    </source>
</evidence>
<organism evidence="3 4">
    <name type="scientific">Monoraphidium neglectum</name>
    <dbReference type="NCBI Taxonomy" id="145388"/>
    <lineage>
        <taxon>Eukaryota</taxon>
        <taxon>Viridiplantae</taxon>
        <taxon>Chlorophyta</taxon>
        <taxon>core chlorophytes</taxon>
        <taxon>Chlorophyceae</taxon>
        <taxon>CS clade</taxon>
        <taxon>Sphaeropleales</taxon>
        <taxon>Selenastraceae</taxon>
        <taxon>Monoraphidium</taxon>
    </lineage>
</organism>
<dbReference type="RefSeq" id="XP_013902516.1">
    <property type="nucleotide sequence ID" value="XM_014047062.1"/>
</dbReference>
<evidence type="ECO:0000256" key="1">
    <source>
        <dbReference type="SAM" id="MobiDB-lite"/>
    </source>
</evidence>
<dbReference type="KEGG" id="mng:MNEG_4459"/>
<reference evidence="3 4" key="1">
    <citation type="journal article" date="2013" name="BMC Genomics">
        <title>Reconstruction of the lipid metabolism for the microalga Monoraphidium neglectum from its genome sequence reveals characteristics suitable for biofuel production.</title>
        <authorList>
            <person name="Bogen C."/>
            <person name="Al-Dilaimi A."/>
            <person name="Albersmeier A."/>
            <person name="Wichmann J."/>
            <person name="Grundmann M."/>
            <person name="Rupp O."/>
            <person name="Lauersen K.J."/>
            <person name="Blifernez-Klassen O."/>
            <person name="Kalinowski J."/>
            <person name="Goesmann A."/>
            <person name="Mussgnug J.H."/>
            <person name="Kruse O."/>
        </authorList>
    </citation>
    <scope>NUCLEOTIDE SEQUENCE [LARGE SCALE GENOMIC DNA]</scope>
    <source>
        <strain evidence="3 4">SAG 48.87</strain>
    </source>
</reference>
<evidence type="ECO:0000256" key="2">
    <source>
        <dbReference type="SAM" id="SignalP"/>
    </source>
</evidence>
<feature type="chain" id="PRO_5002248031" evidence="2">
    <location>
        <begin position="24"/>
        <end position="107"/>
    </location>
</feature>
<name>A0A0D2MST7_9CHLO</name>
<sequence length="107" mass="11557">MNTRAFMCLAAVVLLAFAHSALAREHSGTLLAPTGTDGRPLADPLASTRSMPDWNTVRDDLAVTTDGRLSELKDLAANVKHTDVNLALEELRGQSSRSFLRSQPARV</sequence>
<proteinExistence type="predicted"/>
<keyword evidence="4" id="KW-1185">Reference proteome</keyword>
<dbReference type="GeneID" id="25737336"/>
<evidence type="ECO:0000313" key="4">
    <source>
        <dbReference type="Proteomes" id="UP000054498"/>
    </source>
</evidence>
<feature type="region of interest" description="Disordered" evidence="1">
    <location>
        <begin position="29"/>
        <end position="49"/>
    </location>
</feature>
<accession>A0A0D2MST7</accession>
<dbReference type="Proteomes" id="UP000054498">
    <property type="component" value="Unassembled WGS sequence"/>
</dbReference>
<dbReference type="EMBL" id="KK100839">
    <property type="protein sequence ID" value="KIZ03497.1"/>
    <property type="molecule type" value="Genomic_DNA"/>
</dbReference>